<protein>
    <submittedName>
        <fullName evidence="1">Uncharacterized protein</fullName>
    </submittedName>
</protein>
<organism evidence="1 2">
    <name type="scientific">Meloidogyne enterolobii</name>
    <name type="common">Root-knot nematode worm</name>
    <name type="synonym">Meloidogyne mayaguensis</name>
    <dbReference type="NCBI Taxonomy" id="390850"/>
    <lineage>
        <taxon>Eukaryota</taxon>
        <taxon>Metazoa</taxon>
        <taxon>Ecdysozoa</taxon>
        <taxon>Nematoda</taxon>
        <taxon>Chromadorea</taxon>
        <taxon>Rhabditida</taxon>
        <taxon>Tylenchina</taxon>
        <taxon>Tylenchomorpha</taxon>
        <taxon>Tylenchoidea</taxon>
        <taxon>Meloidogynidae</taxon>
        <taxon>Meloidogyninae</taxon>
        <taxon>Meloidogyne</taxon>
    </lineage>
</organism>
<reference evidence="1 2" key="1">
    <citation type="submission" date="2020-08" db="EMBL/GenBank/DDBJ databases">
        <authorList>
            <person name="Koutsovoulos G."/>
            <person name="Danchin GJ E."/>
        </authorList>
    </citation>
    <scope>NUCLEOTIDE SEQUENCE [LARGE SCALE GENOMIC DNA]</scope>
</reference>
<dbReference type="EMBL" id="CAJEWN010000017">
    <property type="protein sequence ID" value="CAD2136062.1"/>
    <property type="molecule type" value="Genomic_DNA"/>
</dbReference>
<dbReference type="AlphaFoldDB" id="A0A6V7TW62"/>
<comment type="caution">
    <text evidence="1">The sequence shown here is derived from an EMBL/GenBank/DDBJ whole genome shotgun (WGS) entry which is preliminary data.</text>
</comment>
<name>A0A6V7TW62_MELEN</name>
<sequence>MFVVRFQIIIKLFSTAKELNMYSKKEKRLTKKNKIKILKNDKKGKRKN</sequence>
<evidence type="ECO:0000313" key="2">
    <source>
        <dbReference type="Proteomes" id="UP000580250"/>
    </source>
</evidence>
<dbReference type="Proteomes" id="UP000580250">
    <property type="component" value="Unassembled WGS sequence"/>
</dbReference>
<evidence type="ECO:0000313" key="1">
    <source>
        <dbReference type="EMBL" id="CAD2136062.1"/>
    </source>
</evidence>
<accession>A0A6V7TW62</accession>
<gene>
    <name evidence="1" type="ORF">MENT_LOCUS4954</name>
</gene>
<proteinExistence type="predicted"/>